<dbReference type="HOGENOM" id="CLU_053354_1_0_1"/>
<dbReference type="InterPro" id="IPR025444">
    <property type="entry name" value="Monooxy_af470"/>
</dbReference>
<reference evidence="1 2" key="1">
    <citation type="journal article" date="2014" name="BMC Genomics">
        <title>Comparative genome sequencing reveals chemotype-specific gene clusters in the toxigenic black mold Stachybotrys.</title>
        <authorList>
            <person name="Semeiks J."/>
            <person name="Borek D."/>
            <person name="Otwinowski Z."/>
            <person name="Grishin N.V."/>
        </authorList>
    </citation>
    <scope>NUCLEOTIDE SEQUENCE [LARGE SCALE GENOMIC DNA]</scope>
    <source>
        <strain evidence="2">CBS 109288 / IBT 7711</strain>
    </source>
</reference>
<dbReference type="InterPro" id="IPR011008">
    <property type="entry name" value="Dimeric_a/b-barrel"/>
</dbReference>
<protein>
    <submittedName>
        <fullName evidence="1">Uncharacterized protein</fullName>
    </submittedName>
</protein>
<name>A0A084B764_STACB</name>
<organism evidence="1 2">
    <name type="scientific">Stachybotrys chartarum (strain CBS 109288 / IBT 7711)</name>
    <name type="common">Toxic black mold</name>
    <name type="synonym">Stilbospora chartarum</name>
    <dbReference type="NCBI Taxonomy" id="1280523"/>
    <lineage>
        <taxon>Eukaryota</taxon>
        <taxon>Fungi</taxon>
        <taxon>Dikarya</taxon>
        <taxon>Ascomycota</taxon>
        <taxon>Pezizomycotina</taxon>
        <taxon>Sordariomycetes</taxon>
        <taxon>Hypocreomycetidae</taxon>
        <taxon>Hypocreales</taxon>
        <taxon>Stachybotryaceae</taxon>
        <taxon>Stachybotrys</taxon>
    </lineage>
</organism>
<dbReference type="OrthoDB" id="3202396at2759"/>
<proteinExistence type="predicted"/>
<evidence type="ECO:0000313" key="1">
    <source>
        <dbReference type="EMBL" id="KEY73393.1"/>
    </source>
</evidence>
<keyword evidence="2" id="KW-1185">Reference proteome</keyword>
<dbReference type="Pfam" id="PF13826">
    <property type="entry name" value="Monooxy_af470-like"/>
    <property type="match status" value="1"/>
</dbReference>
<dbReference type="EMBL" id="KL647853">
    <property type="protein sequence ID" value="KEY73393.1"/>
    <property type="molecule type" value="Genomic_DNA"/>
</dbReference>
<dbReference type="Proteomes" id="UP000028045">
    <property type="component" value="Unassembled WGS sequence"/>
</dbReference>
<accession>A0A084B764</accession>
<evidence type="ECO:0000313" key="2">
    <source>
        <dbReference type="Proteomes" id="UP000028045"/>
    </source>
</evidence>
<dbReference type="AlphaFoldDB" id="A0A084B764"/>
<sequence length="280" mass="30909">MSRQFLSKLPPMKEPIKYPTGSTLDLLAKGSFKVPTIMLLGAILQLALTAALPLRWAVIPTGVMLLNSVVSTFLQLRSPEANTYLEGVIPGRTTAQLPDAKGSMGPEPSAGSVVMFQLGVQFNHPLGFVAPGSAEVSAMFTRMNDELNAAREEHGFLGSSTWRAFDRDSNNTLLNTYFFKDVQSVNRFAQMETHTKAWQMYNALPDKAHIGIFHETYIVPANGYESLYVNCRPLLMGQGQVKCDTEDGERWVSTLVSSNTPKLKTHYTRLGRDHLGNIKG</sequence>
<dbReference type="SUPFAM" id="SSF54909">
    <property type="entry name" value="Dimeric alpha+beta barrel"/>
    <property type="match status" value="1"/>
</dbReference>
<gene>
    <name evidence="1" type="ORF">S7711_01505</name>
</gene>